<comment type="similarity">
    <text evidence="1">Belongs to the DprA/Smf family.</text>
</comment>
<comment type="caution">
    <text evidence="3">The sequence shown here is derived from an EMBL/GenBank/DDBJ whole genome shotgun (WGS) entry which is preliminary data.</text>
</comment>
<dbReference type="NCBIfam" id="TIGR00732">
    <property type="entry name" value="dprA"/>
    <property type="match status" value="1"/>
</dbReference>
<reference evidence="3 4" key="1">
    <citation type="journal article" date="2015" name="Genome Announc.">
        <title>Expanding the biotechnology potential of lactobacilli through comparative genomics of 213 strains and associated genera.</title>
        <authorList>
            <person name="Sun Z."/>
            <person name="Harris H.M."/>
            <person name="McCann A."/>
            <person name="Guo C."/>
            <person name="Argimon S."/>
            <person name="Zhang W."/>
            <person name="Yang X."/>
            <person name="Jeffery I.B."/>
            <person name="Cooney J.C."/>
            <person name="Kagawa T.F."/>
            <person name="Liu W."/>
            <person name="Song Y."/>
            <person name="Salvetti E."/>
            <person name="Wrobel A."/>
            <person name="Rasinkangas P."/>
            <person name="Parkhill J."/>
            <person name="Rea M.C."/>
            <person name="O'Sullivan O."/>
            <person name="Ritari J."/>
            <person name="Douillard F.P."/>
            <person name="Paul Ross R."/>
            <person name="Yang R."/>
            <person name="Briner A.E."/>
            <person name="Felis G.E."/>
            <person name="de Vos W.M."/>
            <person name="Barrangou R."/>
            <person name="Klaenhammer T.R."/>
            <person name="Caufield P.W."/>
            <person name="Cui Y."/>
            <person name="Zhang H."/>
            <person name="O'Toole P.W."/>
        </authorList>
    </citation>
    <scope>NUCLEOTIDE SEQUENCE [LARGE SCALE GENOMIC DNA]</scope>
    <source>
        <strain evidence="3 4">DSM 6629</strain>
    </source>
</reference>
<dbReference type="Gene3D" id="3.40.50.450">
    <property type="match status" value="1"/>
</dbReference>
<feature type="domain" description="Smf/DprA SLOG" evidence="2">
    <location>
        <begin position="73"/>
        <end position="271"/>
    </location>
</feature>
<name>A0ABR5PQM2_9LACO</name>
<accession>A0ABR5PQM2</accession>
<dbReference type="Pfam" id="PF02481">
    <property type="entry name" value="DNA_processg_A"/>
    <property type="match status" value="1"/>
</dbReference>
<dbReference type="PANTHER" id="PTHR43022">
    <property type="entry name" value="PROTEIN SMF"/>
    <property type="match status" value="1"/>
</dbReference>
<dbReference type="SUPFAM" id="SSF102405">
    <property type="entry name" value="MCP/YpsA-like"/>
    <property type="match status" value="1"/>
</dbReference>
<sequence>MNKTDFLLRLKLERGIGYVKMLQIASQLDSEKVEAAQLKQLDLPEKLIESSLQAFYNEKYEKIIDRIRKQCSVISFFDDLYPNKLRQIYQPPLILFARGNTNLLKRPIATIVGARQATNYSQVVIDELMPNLIKKYVIASGLARGVDGMAHGSALHHGGKTVAVVGNGINHFYPAQNQFLQQEIVEKGLLISEYLPDTPPKPFRFPERNRILAGLSDLVIVTEAREQSGSLITANMALHENRDVYAVPGPITCDLSKGPNRLIEVGAIPIVDFKLEEPFQNIE</sequence>
<dbReference type="PANTHER" id="PTHR43022:SF1">
    <property type="entry name" value="PROTEIN SMF"/>
    <property type="match status" value="1"/>
</dbReference>
<protein>
    <submittedName>
        <fullName evidence="3">DNA protecting protein DprA</fullName>
    </submittedName>
</protein>
<organism evidence="3 4">
    <name type="scientific">Lactobacillus intestinalis DSM 6629</name>
    <dbReference type="NCBI Taxonomy" id="1423761"/>
    <lineage>
        <taxon>Bacteria</taxon>
        <taxon>Bacillati</taxon>
        <taxon>Bacillota</taxon>
        <taxon>Bacilli</taxon>
        <taxon>Lactobacillales</taxon>
        <taxon>Lactobacillaceae</taxon>
        <taxon>Lactobacillus</taxon>
    </lineage>
</organism>
<gene>
    <name evidence="3" type="ORF">FC44_GL000140</name>
</gene>
<evidence type="ECO:0000259" key="2">
    <source>
        <dbReference type="Pfam" id="PF02481"/>
    </source>
</evidence>
<evidence type="ECO:0000313" key="4">
    <source>
        <dbReference type="Proteomes" id="UP000051735"/>
    </source>
</evidence>
<dbReference type="InterPro" id="IPR057666">
    <property type="entry name" value="DrpA_SLOG"/>
</dbReference>
<dbReference type="EMBL" id="AZGN01000048">
    <property type="protein sequence ID" value="KRM32122.1"/>
    <property type="molecule type" value="Genomic_DNA"/>
</dbReference>
<evidence type="ECO:0000256" key="1">
    <source>
        <dbReference type="ARBA" id="ARBA00006525"/>
    </source>
</evidence>
<dbReference type="GeneID" id="75116644"/>
<dbReference type="Proteomes" id="UP000051735">
    <property type="component" value="Unassembled WGS sequence"/>
</dbReference>
<evidence type="ECO:0000313" key="3">
    <source>
        <dbReference type="EMBL" id="KRM32122.1"/>
    </source>
</evidence>
<proteinExistence type="inferred from homology"/>
<dbReference type="InterPro" id="IPR003488">
    <property type="entry name" value="DprA"/>
</dbReference>
<keyword evidence="4" id="KW-1185">Reference proteome</keyword>
<dbReference type="RefSeq" id="WP_057811204.1">
    <property type="nucleotide sequence ID" value="NZ_AZGN01000048.1"/>
</dbReference>